<proteinExistence type="predicted"/>
<organism evidence="1 2">
    <name type="scientific">Larkinella bovis</name>
    <dbReference type="NCBI Taxonomy" id="683041"/>
    <lineage>
        <taxon>Bacteria</taxon>
        <taxon>Pseudomonadati</taxon>
        <taxon>Bacteroidota</taxon>
        <taxon>Cytophagia</taxon>
        <taxon>Cytophagales</taxon>
        <taxon>Spirosomataceae</taxon>
        <taxon>Larkinella</taxon>
    </lineage>
</organism>
<accession>A0ABW0I9D7</accession>
<sequence length="116" mass="13084">MSWFEYSQLVLGKVGFDRKLFRKELRKLLGFLSRPERVQLLRWCRFQKPFADGNAAAPPPKRVLSGVQCDQLLTAGGNLAKHFNDETIRNSSAKTQSGSAAFARYGRGHTHIAEYA</sequence>
<dbReference type="Proteomes" id="UP001596106">
    <property type="component" value="Unassembled WGS sequence"/>
</dbReference>
<comment type="caution">
    <text evidence="1">The sequence shown here is derived from an EMBL/GenBank/DDBJ whole genome shotgun (WGS) entry which is preliminary data.</text>
</comment>
<dbReference type="RefSeq" id="WP_379842754.1">
    <property type="nucleotide sequence ID" value="NZ_JBHSMA010000001.1"/>
</dbReference>
<keyword evidence="2" id="KW-1185">Reference proteome</keyword>
<evidence type="ECO:0000313" key="2">
    <source>
        <dbReference type="Proteomes" id="UP001596106"/>
    </source>
</evidence>
<gene>
    <name evidence="1" type="ORF">ACFPMF_07260</name>
</gene>
<name>A0ABW0I9D7_9BACT</name>
<reference evidence="2" key="1">
    <citation type="journal article" date="2019" name="Int. J. Syst. Evol. Microbiol.">
        <title>The Global Catalogue of Microorganisms (GCM) 10K type strain sequencing project: providing services to taxonomists for standard genome sequencing and annotation.</title>
        <authorList>
            <consortium name="The Broad Institute Genomics Platform"/>
            <consortium name="The Broad Institute Genome Sequencing Center for Infectious Disease"/>
            <person name="Wu L."/>
            <person name="Ma J."/>
        </authorList>
    </citation>
    <scope>NUCLEOTIDE SEQUENCE [LARGE SCALE GENOMIC DNA]</scope>
    <source>
        <strain evidence="2">CCUG 55250</strain>
    </source>
</reference>
<dbReference type="EMBL" id="JBHSMA010000001">
    <property type="protein sequence ID" value="MFC5409097.1"/>
    <property type="molecule type" value="Genomic_DNA"/>
</dbReference>
<evidence type="ECO:0000313" key="1">
    <source>
        <dbReference type="EMBL" id="MFC5409097.1"/>
    </source>
</evidence>
<protein>
    <submittedName>
        <fullName evidence="1">Uncharacterized protein</fullName>
    </submittedName>
</protein>